<dbReference type="Proteomes" id="UP000727506">
    <property type="component" value="Unassembled WGS sequence"/>
</dbReference>
<dbReference type="InterPro" id="IPR057369">
    <property type="entry name" value="VG15"/>
</dbReference>
<dbReference type="Gene3D" id="3.10.450.200">
    <property type="match status" value="1"/>
</dbReference>
<reference evidence="1" key="1">
    <citation type="submission" date="2021-02" db="EMBL/GenBank/DDBJ databases">
        <title>Infant gut strain persistence is associated with maternal origin, phylogeny, and functional potential including surface adhesion and iron acquisition.</title>
        <authorList>
            <person name="Lou Y.C."/>
        </authorList>
    </citation>
    <scope>NUCLEOTIDE SEQUENCE</scope>
    <source>
        <strain evidence="1">L2_039_000G1_dasL2_039_000G1_concoct_11</strain>
    </source>
</reference>
<protein>
    <submittedName>
        <fullName evidence="1">Uncharacterized protein</fullName>
    </submittedName>
</protein>
<evidence type="ECO:0000313" key="2">
    <source>
        <dbReference type="Proteomes" id="UP000727506"/>
    </source>
</evidence>
<proteinExistence type="predicted"/>
<evidence type="ECO:0000313" key="1">
    <source>
        <dbReference type="EMBL" id="MBS6941752.1"/>
    </source>
</evidence>
<organism evidence="1 2">
    <name type="scientific">Slackia piriformis</name>
    <dbReference type="NCBI Taxonomy" id="626934"/>
    <lineage>
        <taxon>Bacteria</taxon>
        <taxon>Bacillati</taxon>
        <taxon>Actinomycetota</taxon>
        <taxon>Coriobacteriia</taxon>
        <taxon>Eggerthellales</taxon>
        <taxon>Eggerthellaceae</taxon>
        <taxon>Slackia</taxon>
    </lineage>
</organism>
<sequence>MAQIPRAALDFLTGQVNAISADAQAKVLEVLEAIEWTPDNVARCREIVAEALASVLPAYADASAQAAADFYDTARELCAGEAIGAAALSGLDMAAVQGAVRALVQVVVDGGAKERFDREVLGRVDVEMKKAAANSIVENAAKDPAKPRWARVPSGRETCPFCLMLASFGFNTGSKEAASHTHANCDCRIVPQWGDGSVEGYDPDGMYDRYGACLDTVGGRDGVRREWDALPKGEREAYIAKHGGRAGEAFDAFLNKRVSAEIGRRDPEWFRTGVPSKPSSDRVAFSGGQVGKKFGKHCGDWGLDPASREDRDAMMGIIKSIIDEADRVDIGEWRGQVSPCTFCLKGNDLVIIDPYNEFVTVMKGGGDNKRYKGAIGADGP</sequence>
<comment type="caution">
    <text evidence="1">The sequence shown here is derived from an EMBL/GenBank/DDBJ whole genome shotgun (WGS) entry which is preliminary data.</text>
</comment>
<dbReference type="AlphaFoldDB" id="A0A943UUV5"/>
<dbReference type="GO" id="GO:0004540">
    <property type="term" value="F:RNA nuclease activity"/>
    <property type="evidence" value="ECO:0007669"/>
    <property type="project" value="InterPro"/>
</dbReference>
<gene>
    <name evidence="1" type="ORF">KH142_09890</name>
</gene>
<dbReference type="InterPro" id="IPR037178">
    <property type="entry name" value="ColicinD_C_sf"/>
</dbReference>
<accession>A0A943UUV5</accession>
<name>A0A943UUV5_9ACTN</name>
<dbReference type="Pfam" id="PF25310">
    <property type="entry name" value="VG15"/>
    <property type="match status" value="1"/>
</dbReference>
<dbReference type="EMBL" id="JAGZSV010000293">
    <property type="protein sequence ID" value="MBS6941752.1"/>
    <property type="molecule type" value="Genomic_DNA"/>
</dbReference>